<dbReference type="OrthoDB" id="7328575at2"/>
<evidence type="ECO:0000313" key="8">
    <source>
        <dbReference type="EMBL" id="EAQ04812.1"/>
    </source>
</evidence>
<sequence>MNDQSDADLIRDHAFRWIDNSYDETRELIGRQNSTGFDASTNSEIAEHGWLGVLAPEACGGTDGGLPEMAAVMEAIGRGLVMEPVLSVGGIVAPLLSGLDTPQAKDILRDVVAGKTTAVLCHFERDAGFDRGLSSSQCDAEDGGFVVTAPKAPAIDVVGADLLIVTARDPDGKTGVFAVAPDTPSVSVETFRSVDQRGLGAVTLDQCHLPATARLDVDGAGELVEGVIENAGILISAEAIGAMQVVIDETAEYLKIRNQFGQPLSSFQVLQHRMVDMLLHLEEARGALDGALDAGEGQDRLHAIVLSRIVGGRAARYVAEQAVQLHGGIGMTDETRISRYFRRLLMCESLFGDPEWNAERYRQMRAVSAS</sequence>
<dbReference type="GO" id="GO:0050660">
    <property type="term" value="F:flavin adenine dinucleotide binding"/>
    <property type="evidence" value="ECO:0007669"/>
    <property type="project" value="InterPro"/>
</dbReference>
<dbReference type="HOGENOM" id="CLU_018204_5_2_5"/>
<dbReference type="PANTHER" id="PTHR43884">
    <property type="entry name" value="ACYL-COA DEHYDROGENASE"/>
    <property type="match status" value="1"/>
</dbReference>
<dbReference type="InterPro" id="IPR046373">
    <property type="entry name" value="Acyl-CoA_Oxase/DH_mid-dom_sf"/>
</dbReference>
<dbReference type="InterPro" id="IPR037069">
    <property type="entry name" value="AcylCoA_DH/ox_N_sf"/>
</dbReference>
<evidence type="ECO:0000256" key="1">
    <source>
        <dbReference type="ARBA" id="ARBA00001974"/>
    </source>
</evidence>
<dbReference type="InterPro" id="IPR013786">
    <property type="entry name" value="AcylCoA_DH/ox_N"/>
</dbReference>
<proteinExistence type="inferred from homology"/>
<evidence type="ECO:0000256" key="4">
    <source>
        <dbReference type="ARBA" id="ARBA00022827"/>
    </source>
</evidence>
<keyword evidence="5" id="KW-0560">Oxidoreductase</keyword>
<keyword evidence="9" id="KW-1185">Reference proteome</keyword>
<keyword evidence="4" id="KW-0274">FAD</keyword>
<dbReference type="eggNOG" id="COG1960">
    <property type="taxonomic scope" value="Bacteria"/>
</dbReference>
<evidence type="ECO:0000259" key="7">
    <source>
        <dbReference type="Pfam" id="PF02771"/>
    </source>
</evidence>
<comment type="caution">
    <text evidence="8">The sequence shown here is derived from an EMBL/GenBank/DDBJ whole genome shotgun (WGS) entry which is preliminary data.</text>
</comment>
<dbReference type="Gene3D" id="1.20.140.10">
    <property type="entry name" value="Butyryl-CoA Dehydrogenase, subunit A, domain 3"/>
    <property type="match status" value="1"/>
</dbReference>
<evidence type="ECO:0000256" key="2">
    <source>
        <dbReference type="ARBA" id="ARBA00009347"/>
    </source>
</evidence>
<comment type="similarity">
    <text evidence="2">Belongs to the acyl-CoA dehydrogenase family.</text>
</comment>
<evidence type="ECO:0000256" key="5">
    <source>
        <dbReference type="ARBA" id="ARBA00023002"/>
    </source>
</evidence>
<dbReference type="Pfam" id="PF02771">
    <property type="entry name" value="Acyl-CoA_dh_N"/>
    <property type="match status" value="1"/>
</dbReference>
<feature type="domain" description="Acyl-CoA dehydrogenase/oxidase N-terminal" evidence="7">
    <location>
        <begin position="7"/>
        <end position="114"/>
    </location>
</feature>
<evidence type="ECO:0000259" key="6">
    <source>
        <dbReference type="Pfam" id="PF00441"/>
    </source>
</evidence>
<accession>A3TT35</accession>
<gene>
    <name evidence="8" type="ORF">OB2597_06000</name>
</gene>
<dbReference type="Pfam" id="PF00441">
    <property type="entry name" value="Acyl-CoA_dh_1"/>
    <property type="match status" value="1"/>
</dbReference>
<dbReference type="CDD" id="cd00567">
    <property type="entry name" value="ACAD"/>
    <property type="match status" value="1"/>
</dbReference>
<dbReference type="Gene3D" id="1.10.540.10">
    <property type="entry name" value="Acyl-CoA dehydrogenase/oxidase, N-terminal domain"/>
    <property type="match status" value="1"/>
</dbReference>
<organism evidence="8 9">
    <name type="scientific">Pseudooceanicola batsensis (strain ATCC BAA-863 / DSM 15984 / KCTC 12145 / HTCC2597)</name>
    <name type="common">Oceanicola batsensis</name>
    <dbReference type="NCBI Taxonomy" id="252305"/>
    <lineage>
        <taxon>Bacteria</taxon>
        <taxon>Pseudomonadati</taxon>
        <taxon>Pseudomonadota</taxon>
        <taxon>Alphaproteobacteria</taxon>
        <taxon>Rhodobacterales</taxon>
        <taxon>Paracoccaceae</taxon>
        <taxon>Pseudooceanicola</taxon>
    </lineage>
</organism>
<feature type="domain" description="Acyl-CoA dehydrogenase/oxidase C-terminal" evidence="6">
    <location>
        <begin position="228"/>
        <end position="355"/>
    </location>
</feature>
<dbReference type="GO" id="GO:0003995">
    <property type="term" value="F:acyl-CoA dehydrogenase activity"/>
    <property type="evidence" value="ECO:0007669"/>
    <property type="project" value="TreeGrafter"/>
</dbReference>
<reference evidence="8 9" key="1">
    <citation type="journal article" date="2010" name="J. Bacteriol.">
        <title>Genome sequences of Oceanicola granulosus HTCC2516(T) and Oceanicola batsensis HTCC2597(TDelta).</title>
        <authorList>
            <person name="Thrash J.C."/>
            <person name="Cho J.C."/>
            <person name="Vergin K.L."/>
            <person name="Giovannoni S.J."/>
        </authorList>
    </citation>
    <scope>NUCLEOTIDE SEQUENCE [LARGE SCALE GENOMIC DNA]</scope>
    <source>
        <strain evidence="9">ATCC BAA-863 / DSM 15984 / KCTC 12145 / HTCC2597</strain>
    </source>
</reference>
<dbReference type="PANTHER" id="PTHR43884:SF20">
    <property type="entry name" value="ACYL-COA DEHYDROGENASE FADE28"/>
    <property type="match status" value="1"/>
</dbReference>
<comment type="cofactor">
    <cofactor evidence="1">
        <name>FAD</name>
        <dbReference type="ChEBI" id="CHEBI:57692"/>
    </cofactor>
</comment>
<keyword evidence="3" id="KW-0285">Flavoprotein</keyword>
<dbReference type="Gene3D" id="2.40.110.10">
    <property type="entry name" value="Butyryl-CoA Dehydrogenase, subunit A, domain 2"/>
    <property type="match status" value="1"/>
</dbReference>
<dbReference type="InterPro" id="IPR009075">
    <property type="entry name" value="AcylCo_DH/oxidase_C"/>
</dbReference>
<dbReference type="SUPFAM" id="SSF47203">
    <property type="entry name" value="Acyl-CoA dehydrogenase C-terminal domain-like"/>
    <property type="match status" value="1"/>
</dbReference>
<evidence type="ECO:0000313" key="9">
    <source>
        <dbReference type="Proteomes" id="UP000004318"/>
    </source>
</evidence>
<dbReference type="Proteomes" id="UP000004318">
    <property type="component" value="Unassembled WGS sequence"/>
</dbReference>
<dbReference type="InterPro" id="IPR036250">
    <property type="entry name" value="AcylCo_DH-like_C"/>
</dbReference>
<dbReference type="SUPFAM" id="SSF56645">
    <property type="entry name" value="Acyl-CoA dehydrogenase NM domain-like"/>
    <property type="match status" value="1"/>
</dbReference>
<dbReference type="RefSeq" id="WP_009805429.1">
    <property type="nucleotide sequence ID" value="NZ_CH724131.1"/>
</dbReference>
<dbReference type="AlphaFoldDB" id="A3TT35"/>
<protein>
    <submittedName>
        <fullName evidence="8">Putative acyl-CoA dehydrogenase</fullName>
    </submittedName>
</protein>
<dbReference type="InterPro" id="IPR009100">
    <property type="entry name" value="AcylCoA_DH/oxidase_NM_dom_sf"/>
</dbReference>
<name>A3TT35_PSEBH</name>
<dbReference type="EMBL" id="AAMO01000001">
    <property type="protein sequence ID" value="EAQ04812.1"/>
    <property type="molecule type" value="Genomic_DNA"/>
</dbReference>
<dbReference type="STRING" id="252305.OB2597_06000"/>
<evidence type="ECO:0000256" key="3">
    <source>
        <dbReference type="ARBA" id="ARBA00022630"/>
    </source>
</evidence>